<accession>A0ABD1BC34</accession>
<dbReference type="PANTHER" id="PTHR33710">
    <property type="entry name" value="BNAC02G09200D PROTEIN"/>
    <property type="match status" value="1"/>
</dbReference>
<sequence>MKDFQEVVSNCSIMDLAYRGPKITWTNRQKHNPISKKLDRALISDSWPSKFPNAYAIFEAGGSSDHARCQISLDSQPALSQKPFKFFNVLTLLEGFISTVAEFWTETEPLFISKTALYRFSRKLKGLKHQLRSVNRDKLGILPHRTKEAFDTLCVKQDTALHSPFSVSFAEEINTSNRWHAMAILEEAFLKQKSKIHWLAVGDQNNKYFHRVSQARRSRNAIRVIQNVSGENIFSVEGIKKEAESWFKGFLQQGSSDFEAPSMNSLQELLDYRCSEEMHQIPLKPVLPKEIKNVLFALPAKKSS</sequence>
<dbReference type="AlphaFoldDB" id="A0ABD1BC34"/>
<dbReference type="SUPFAM" id="SSF56219">
    <property type="entry name" value="DNase I-like"/>
    <property type="match status" value="1"/>
</dbReference>
<proteinExistence type="predicted"/>
<evidence type="ECO:0000313" key="1">
    <source>
        <dbReference type="EMBL" id="KAL1215901.1"/>
    </source>
</evidence>
<dbReference type="Proteomes" id="UP001558713">
    <property type="component" value="Unassembled WGS sequence"/>
</dbReference>
<dbReference type="PANTHER" id="PTHR33710:SF79">
    <property type="entry name" value="OS06G0205337 PROTEIN"/>
    <property type="match status" value="1"/>
</dbReference>
<comment type="caution">
    <text evidence="1">The sequence shown here is derived from an EMBL/GenBank/DDBJ whole genome shotgun (WGS) entry which is preliminary data.</text>
</comment>
<gene>
    <name evidence="1" type="ORF">V5N11_029180</name>
</gene>
<protein>
    <submittedName>
        <fullName evidence="1">Uncharacterized protein</fullName>
    </submittedName>
</protein>
<dbReference type="EMBL" id="JBANAX010000282">
    <property type="protein sequence ID" value="KAL1215901.1"/>
    <property type="molecule type" value="Genomic_DNA"/>
</dbReference>
<name>A0ABD1BC34_CARAN</name>
<organism evidence="1 2">
    <name type="scientific">Cardamine amara subsp. amara</name>
    <dbReference type="NCBI Taxonomy" id="228776"/>
    <lineage>
        <taxon>Eukaryota</taxon>
        <taxon>Viridiplantae</taxon>
        <taxon>Streptophyta</taxon>
        <taxon>Embryophyta</taxon>
        <taxon>Tracheophyta</taxon>
        <taxon>Spermatophyta</taxon>
        <taxon>Magnoliopsida</taxon>
        <taxon>eudicotyledons</taxon>
        <taxon>Gunneridae</taxon>
        <taxon>Pentapetalae</taxon>
        <taxon>rosids</taxon>
        <taxon>malvids</taxon>
        <taxon>Brassicales</taxon>
        <taxon>Brassicaceae</taxon>
        <taxon>Cardamineae</taxon>
        <taxon>Cardamine</taxon>
    </lineage>
</organism>
<keyword evidence="2" id="KW-1185">Reference proteome</keyword>
<dbReference type="InterPro" id="IPR036691">
    <property type="entry name" value="Endo/exonu/phosph_ase_sf"/>
</dbReference>
<evidence type="ECO:0000313" key="2">
    <source>
        <dbReference type="Proteomes" id="UP001558713"/>
    </source>
</evidence>
<reference evidence="1 2" key="1">
    <citation type="submission" date="2024-04" db="EMBL/GenBank/DDBJ databases">
        <title>Genome assembly C_amara_ONT_v2.</title>
        <authorList>
            <person name="Yant L."/>
            <person name="Moore C."/>
            <person name="Slenker M."/>
        </authorList>
    </citation>
    <scope>NUCLEOTIDE SEQUENCE [LARGE SCALE GENOMIC DNA]</scope>
    <source>
        <tissue evidence="1">Leaf</tissue>
    </source>
</reference>